<evidence type="ECO:0000313" key="2">
    <source>
        <dbReference type="Proteomes" id="UP001164250"/>
    </source>
</evidence>
<accession>A0ACC1ACG5</accession>
<dbReference type="Proteomes" id="UP001164250">
    <property type="component" value="Chromosome 11"/>
</dbReference>
<proteinExistence type="predicted"/>
<organism evidence="1 2">
    <name type="scientific">Pistacia atlantica</name>
    <dbReference type="NCBI Taxonomy" id="434234"/>
    <lineage>
        <taxon>Eukaryota</taxon>
        <taxon>Viridiplantae</taxon>
        <taxon>Streptophyta</taxon>
        <taxon>Embryophyta</taxon>
        <taxon>Tracheophyta</taxon>
        <taxon>Spermatophyta</taxon>
        <taxon>Magnoliopsida</taxon>
        <taxon>eudicotyledons</taxon>
        <taxon>Gunneridae</taxon>
        <taxon>Pentapetalae</taxon>
        <taxon>rosids</taxon>
        <taxon>malvids</taxon>
        <taxon>Sapindales</taxon>
        <taxon>Anacardiaceae</taxon>
        <taxon>Pistacia</taxon>
    </lineage>
</organism>
<reference evidence="2" key="1">
    <citation type="journal article" date="2023" name="G3 (Bethesda)">
        <title>Genome assembly and association tests identify interacting loci associated with vigor, precocity, and sex in interspecific pistachio rootstocks.</title>
        <authorList>
            <person name="Palmer W."/>
            <person name="Jacygrad E."/>
            <person name="Sagayaradj S."/>
            <person name="Cavanaugh K."/>
            <person name="Han R."/>
            <person name="Bertier L."/>
            <person name="Beede B."/>
            <person name="Kafkas S."/>
            <person name="Golino D."/>
            <person name="Preece J."/>
            <person name="Michelmore R."/>
        </authorList>
    </citation>
    <scope>NUCLEOTIDE SEQUENCE [LARGE SCALE GENOMIC DNA]</scope>
</reference>
<name>A0ACC1ACG5_9ROSI</name>
<dbReference type="EMBL" id="CM047907">
    <property type="protein sequence ID" value="KAJ0084111.1"/>
    <property type="molecule type" value="Genomic_DNA"/>
</dbReference>
<protein>
    <submittedName>
        <fullName evidence="1">Uncharacterized protein</fullName>
    </submittedName>
</protein>
<gene>
    <name evidence="1" type="ORF">Patl1_30449</name>
</gene>
<evidence type="ECO:0000313" key="1">
    <source>
        <dbReference type="EMBL" id="KAJ0084111.1"/>
    </source>
</evidence>
<comment type="caution">
    <text evidence="1">The sequence shown here is derived from an EMBL/GenBank/DDBJ whole genome shotgun (WGS) entry which is preliminary data.</text>
</comment>
<sequence length="224" mass="26059">MAKHRDDLPLVITRPTIVTSTYSQPFTGWIEVLRTVDRRILDFGKGKLKFLRGKPDTIHDLIPADTVVSQIIVAMMANANQSSQIIYQFVSSMRNPLNFSNPQDFSIWYFAKRPLINKNGKPATTGKFKILKTATRFRLSMAIRYVLPLKVCSFDNFYAKNIYEDICIDSDRKIKFAIQLVEFYKPFLFFEDIFGDTNSEKLRMIIRQNDEEVDVFNFDPKCND</sequence>
<keyword evidence="2" id="KW-1185">Reference proteome</keyword>